<accession>A0AAU9K3X0</accession>
<protein>
    <recommendedName>
        <fullName evidence="2">WW domain-containing protein</fullName>
    </recommendedName>
</protein>
<keyword evidence="4" id="KW-1185">Reference proteome</keyword>
<dbReference type="InterPro" id="IPR001202">
    <property type="entry name" value="WW_dom"/>
</dbReference>
<dbReference type="SMART" id="SM00456">
    <property type="entry name" value="WW"/>
    <property type="match status" value="3"/>
</dbReference>
<feature type="compositionally biased region" description="Basic and acidic residues" evidence="1">
    <location>
        <begin position="997"/>
        <end position="1014"/>
    </location>
</feature>
<feature type="region of interest" description="Disordered" evidence="1">
    <location>
        <begin position="698"/>
        <end position="768"/>
    </location>
</feature>
<evidence type="ECO:0000259" key="2">
    <source>
        <dbReference type="PROSITE" id="PS50020"/>
    </source>
</evidence>
<comment type="caution">
    <text evidence="3">The sequence shown here is derived from an EMBL/GenBank/DDBJ whole genome shotgun (WGS) entry which is preliminary data.</text>
</comment>
<feature type="domain" description="WW" evidence="2">
    <location>
        <begin position="47"/>
        <end position="80"/>
    </location>
</feature>
<sequence>MNRVETVKIGEKVYPVNEVKALAEQLGMDYENEGPKYEDFLANALYALLPVGWRRERDPSGRILYHNDYTNVTTEIHPLLYQFRRAFQKISTDKLPSSSSPHRKESNFTIKRQEANCEETLWSSQVESNMIRALAEKNLIEQKNASTPNEIALKQANEFYDIMMGDCDVKPPEAIVDSIDYQLVNPKQMYERAKLLGIDDDTNLYWIARLSLMLPLPPLWKVTKDDIGNDLYMNIEGTTMTKTHPGSFFISKLIAKARVKSSSEKASSMVFHDKKSRKYIVNLNKLQNGEDIISYQAENSSPKFLAHMKYFQPRMSVQEVLDDIMILEIAQDSGINLDKELHLIGLVFDFMDNIKIQGLFHGWEFRYTMQGHKYWYHGKQRRSCKFFPYKDSLAKHIRAARKEAILRSRDKVLAILDRHKLFWLKGKDFFLKIRKDALNIINLLIARNVDQENPEVNYDLRSISQKLEKALTENEMLDLLFASPFIFDIAKIEEELPKLEIDSDISWVTNSETFSDISLEDINEAEDPAEAEEASNFRKEWIERSKKRKKELKALRASKVGKAPRSMQSPLISAPESIKSDYTELQPELRNIMDLEDEDDEELRRLTESLNRKVGKIDSQIISPASSVTSLKKDSPSKLLDLQVLLKPVLDQPEESIQEIIEADQSQSTEPHPTKSFTKKNTLKRKITRDISKDEISERIESLESVESEIDNKGSSHEENKFILKKHRSKTYKLKVSVPKKDKRRDNKSAHDPNSVGNDYSTSPGLQHMWNEEKDGIRKTIQYVVEMRRKSSLTQNGSNDSSPALRQLRTASIGDRESQISFYSSSENQKNPLEELIQYKKSKNEAANILNEQEGKSSSDRLSENLSIPTKSIASSIREEKTVKYENSSSKLDASKESEKSRIDIKDTSKLKVHRRNSAEMSESEISKNKFYEETNKTNESGLSNQHVVNESEVDTWNYKEIEEKIENYKQEVKRQRVPHISRNFVNPINLPRASRVKMEPTQEEETTRVSERRSSRKSPYRNKSSDYTKRKIIPLIGSYSHLRQDEALPKLTQTERTQTEQIKEKQPDLWFTEFLGYINHNAISLNIPQNLLTTKEIPQVSSSLSQTTLVTLPRNTLQSSMSVTSLTGDRNSRYFTLNSMLHEKSKSIISNLIKDRQFLDEGSSFKFKELDLPAVDLSKRTNDKNIIEEIKDSPSKMHFSYYLERIGNPFTNFISYELNSEIQPSNLVFMGKRLGLKVSMAQYESIESDLLWIVHLQLAYPAPDKTNKLPAVKLCALKFGEHPGDSYFLMLLQHQRAKRLEELAKMPPELRVESTYQLSWLPFKDLKGNEYFYNFLTHTFSYSNPYSIGFKYKVFLDYYKLLKAIEKARKKSVPTFGIDSLVVRSSSVAKLSTKRSRHRKNYIQSLSGFYV</sequence>
<feature type="compositionally biased region" description="Polar residues" evidence="1">
    <location>
        <begin position="755"/>
        <end position="765"/>
    </location>
</feature>
<dbReference type="PROSITE" id="PS50020">
    <property type="entry name" value="WW_DOMAIN_2"/>
    <property type="match status" value="1"/>
</dbReference>
<name>A0AAU9K3X0_9CILI</name>
<feature type="compositionally biased region" description="Basic residues" evidence="1">
    <location>
        <begin position="723"/>
        <end position="733"/>
    </location>
</feature>
<dbReference type="EMBL" id="CAJZBQ010000058">
    <property type="protein sequence ID" value="CAG9334507.1"/>
    <property type="molecule type" value="Genomic_DNA"/>
</dbReference>
<feature type="region of interest" description="Disordered" evidence="1">
    <location>
        <begin position="992"/>
        <end position="1026"/>
    </location>
</feature>
<reference evidence="3" key="1">
    <citation type="submission" date="2021-09" db="EMBL/GenBank/DDBJ databases">
        <authorList>
            <consortium name="AG Swart"/>
            <person name="Singh M."/>
            <person name="Singh A."/>
            <person name="Seah K."/>
            <person name="Emmerich C."/>
        </authorList>
    </citation>
    <scope>NUCLEOTIDE SEQUENCE</scope>
    <source>
        <strain evidence="3">ATCC30299</strain>
    </source>
</reference>
<feature type="compositionally biased region" description="Basic and acidic residues" evidence="1">
    <location>
        <begin position="710"/>
        <end position="722"/>
    </location>
</feature>
<feature type="compositionally biased region" description="Polar residues" evidence="1">
    <location>
        <begin position="664"/>
        <end position="676"/>
    </location>
</feature>
<feature type="region of interest" description="Disordered" evidence="1">
    <location>
        <begin position="658"/>
        <end position="684"/>
    </location>
</feature>
<evidence type="ECO:0000256" key="1">
    <source>
        <dbReference type="SAM" id="MobiDB-lite"/>
    </source>
</evidence>
<evidence type="ECO:0000313" key="3">
    <source>
        <dbReference type="EMBL" id="CAG9334507.1"/>
    </source>
</evidence>
<proteinExistence type="predicted"/>
<evidence type="ECO:0000313" key="4">
    <source>
        <dbReference type="Proteomes" id="UP001162131"/>
    </source>
</evidence>
<dbReference type="Proteomes" id="UP001162131">
    <property type="component" value="Unassembled WGS sequence"/>
</dbReference>
<gene>
    <name evidence="3" type="ORF">BSTOLATCC_MIC61119</name>
</gene>
<organism evidence="3 4">
    <name type="scientific">Blepharisma stoltei</name>
    <dbReference type="NCBI Taxonomy" id="1481888"/>
    <lineage>
        <taxon>Eukaryota</taxon>
        <taxon>Sar</taxon>
        <taxon>Alveolata</taxon>
        <taxon>Ciliophora</taxon>
        <taxon>Postciliodesmatophora</taxon>
        <taxon>Heterotrichea</taxon>
        <taxon>Heterotrichida</taxon>
        <taxon>Blepharismidae</taxon>
        <taxon>Blepharisma</taxon>
    </lineage>
</organism>